<reference evidence="3" key="1">
    <citation type="submission" date="2023-07" db="EMBL/GenBank/DDBJ databases">
        <title>Between Cages and Wild: Unraveling the Impact of Captivity on Animal Microbiomes and Antimicrobial Resistance.</title>
        <authorList>
            <person name="Schmartz G.P."/>
            <person name="Rehner J."/>
            <person name="Schuff M.J."/>
            <person name="Becker S.L."/>
            <person name="Kravczyk M."/>
            <person name="Gurevich A."/>
            <person name="Francke R."/>
            <person name="Mueller R."/>
            <person name="Keller V."/>
            <person name="Keller A."/>
        </authorList>
    </citation>
    <scope>NUCLEOTIDE SEQUENCE</scope>
    <source>
        <strain evidence="3">S12M_St_49</strain>
    </source>
</reference>
<accession>A0AA43U9J9</accession>
<dbReference type="Pfam" id="PF20957">
    <property type="entry name" value="GxGYxYP_N_2nd"/>
    <property type="match status" value="1"/>
</dbReference>
<dbReference type="Proteomes" id="UP001168575">
    <property type="component" value="Unassembled WGS sequence"/>
</dbReference>
<dbReference type="AlphaFoldDB" id="A0AA43U9J9"/>
<keyword evidence="3" id="KW-0378">Hydrolase</keyword>
<dbReference type="GO" id="GO:0016787">
    <property type="term" value="F:hydrolase activity"/>
    <property type="evidence" value="ECO:0007669"/>
    <property type="project" value="UniProtKB-KW"/>
</dbReference>
<comment type="caution">
    <text evidence="3">The sequence shown here is derived from an EMBL/GenBank/DDBJ whole genome shotgun (WGS) entry which is preliminary data.</text>
</comment>
<feature type="domain" description="GxGYxYP putative glycoside hydrolase second N-terminal" evidence="2">
    <location>
        <begin position="114"/>
        <end position="198"/>
    </location>
</feature>
<protein>
    <submittedName>
        <fullName evidence="3">GxGYxYP family putative glycoside hydrolase</fullName>
    </submittedName>
</protein>
<feature type="domain" description="GxGYxYP putative glycoside hydrolase C-terminal" evidence="1">
    <location>
        <begin position="367"/>
        <end position="508"/>
    </location>
</feature>
<dbReference type="InterPro" id="IPR025832">
    <property type="entry name" value="GxGYxYP_C"/>
</dbReference>
<dbReference type="InterPro" id="IPR038410">
    <property type="entry name" value="GxGYxYP_C_sf"/>
</dbReference>
<proteinExistence type="predicted"/>
<dbReference type="EMBL" id="JAUMVS010000173">
    <property type="protein sequence ID" value="MDO4842445.1"/>
    <property type="molecule type" value="Genomic_DNA"/>
</dbReference>
<dbReference type="InterPro" id="IPR048310">
    <property type="entry name" value="GxGYxYP_N_2nd"/>
</dbReference>
<evidence type="ECO:0000313" key="3">
    <source>
        <dbReference type="EMBL" id="MDO4842445.1"/>
    </source>
</evidence>
<dbReference type="Gene3D" id="3.20.20.490">
    <property type="entry name" value="GxGYxYP glycoside hydrolase, C-terminal domain"/>
    <property type="match status" value="1"/>
</dbReference>
<gene>
    <name evidence="3" type="ORF">Q3982_07210</name>
</gene>
<dbReference type="PANTHER" id="PTHR37321:SF1">
    <property type="entry name" value="EXPORTED PROTEIN"/>
    <property type="match status" value="1"/>
</dbReference>
<evidence type="ECO:0000313" key="4">
    <source>
        <dbReference type="Proteomes" id="UP001168575"/>
    </source>
</evidence>
<sequence length="612" mass="70393">MIKKDTSPDMSFKLDTKGLEGSTLYRIHHKLFEGMENLFEKDSARFICSLQGLLNRDYETNGNILLYLQNDGVDEFWLDYIREEGRSFSHLNIIDIDSFDLFLDTFKEQILSCGMVLWDETVPATANVAATICGLDGYLPVKFDQNEGSLYNLLKGMGVAEKQNLIGLFGKGGSVDMGTGSAKCDAYLWAMDKYFDRCSSRYIAYILDGAACSRGNPCRERYESNVFENCIYNHDYYIARRCFFFDLTCYDKEAPIDDPEQKLGTDRETFIKILRRRYDRAKGEIGQLLGFPPWWMKYTKDSGTGSVIATVLEWDCVCLGSAFNLAKEADAAHPCSMPNASAYCNYKSHVKQYHWPRPKERLKFDKNTKYFTIYGGDYDSAAWLRMHVWNFFSHENARGSLPINWAFNPNLSERAPMVFDYVYEHKTDNDFFIAGDSGAGYVIPFGLTAACDYRENPPAIFEWAKYSKPYYERFDYDITGFIINGNETVTNEIMAAFNEISPKGSFHNSLARPITVYNGTPYLHLQNEVSGKPERIEASIPEMYRYMTEFMGKFNFAGYRTVCDSPDQTKQLVERFIAYAKEHSPEYEYKYVDIHTFFDLVLQSGQGEIINE</sequence>
<keyword evidence="4" id="KW-1185">Reference proteome</keyword>
<evidence type="ECO:0000259" key="1">
    <source>
        <dbReference type="Pfam" id="PF14323"/>
    </source>
</evidence>
<dbReference type="PANTHER" id="PTHR37321">
    <property type="entry name" value="EXPORTED PROTEIN-RELATED"/>
    <property type="match status" value="1"/>
</dbReference>
<evidence type="ECO:0000259" key="2">
    <source>
        <dbReference type="Pfam" id="PF20957"/>
    </source>
</evidence>
<name>A0AA43U9J9_9ACTN</name>
<organism evidence="3 4">
    <name type="scientific">Phoenicibacter congonensis</name>
    <dbReference type="NCBI Taxonomy" id="1944646"/>
    <lineage>
        <taxon>Bacteria</taxon>
        <taxon>Bacillati</taxon>
        <taxon>Actinomycetota</taxon>
        <taxon>Coriobacteriia</taxon>
        <taxon>Eggerthellales</taxon>
        <taxon>Eggerthellaceae</taxon>
        <taxon>Phoenicibacter</taxon>
    </lineage>
</organism>
<dbReference type="Pfam" id="PF14323">
    <property type="entry name" value="GxGYxYP_C"/>
    <property type="match status" value="1"/>
</dbReference>